<dbReference type="PROSITE" id="PS50835">
    <property type="entry name" value="IG_LIKE"/>
    <property type="match status" value="1"/>
</dbReference>
<keyword evidence="5" id="KW-0393">Immunoglobulin domain</keyword>
<evidence type="ECO:0000259" key="7">
    <source>
        <dbReference type="PROSITE" id="PS51323"/>
    </source>
</evidence>
<dbReference type="Gene3D" id="4.10.40.20">
    <property type="match status" value="1"/>
</dbReference>
<comment type="subcellular location">
    <subcellularLocation>
        <location evidence="1">Secreted</location>
    </subcellularLocation>
</comment>
<evidence type="ECO:0000256" key="1">
    <source>
        <dbReference type="ARBA" id="ARBA00004613"/>
    </source>
</evidence>
<dbReference type="InterPro" id="IPR000867">
    <property type="entry name" value="IGFBP-like"/>
</dbReference>
<keyword evidence="3" id="KW-0732">Signal</keyword>
<comment type="caution">
    <text evidence="9">The sequence shown here is derived from an EMBL/GenBank/DDBJ whole genome shotgun (WGS) entry which is preliminary data.</text>
</comment>
<name>A0ABP0FCG8_CLALP</name>
<dbReference type="PANTHER" id="PTHR14186:SF26">
    <property type="entry name" value="KAZAL TYPE SERINE PEPTIDASE INHIBITOR DOMAIN 1"/>
    <property type="match status" value="1"/>
</dbReference>
<keyword evidence="10" id="KW-1185">Reference proteome</keyword>
<dbReference type="InterPro" id="IPR013783">
    <property type="entry name" value="Ig-like_fold"/>
</dbReference>
<dbReference type="SMART" id="SM00280">
    <property type="entry name" value="KAZAL"/>
    <property type="match status" value="1"/>
</dbReference>
<dbReference type="SMART" id="SM00409">
    <property type="entry name" value="IG"/>
    <property type="match status" value="1"/>
</dbReference>
<proteinExistence type="predicted"/>
<dbReference type="EMBL" id="CAWYQH010000024">
    <property type="protein sequence ID" value="CAK8675783.1"/>
    <property type="molecule type" value="Genomic_DNA"/>
</dbReference>
<dbReference type="Pfam" id="PF07648">
    <property type="entry name" value="Kazal_2"/>
    <property type="match status" value="1"/>
</dbReference>
<dbReference type="PANTHER" id="PTHR14186">
    <property type="entry name" value="INSULIN-LIKE GROWTH FACTOR BINDING PROTEIN-RELATED"/>
    <property type="match status" value="1"/>
</dbReference>
<dbReference type="InterPro" id="IPR007110">
    <property type="entry name" value="Ig-like_dom"/>
</dbReference>
<dbReference type="InterPro" id="IPR036058">
    <property type="entry name" value="Kazal_dom_sf"/>
</dbReference>
<dbReference type="InterPro" id="IPR011390">
    <property type="entry name" value="IGFBP_rP_mac25"/>
</dbReference>
<dbReference type="Gene3D" id="2.60.40.10">
    <property type="entry name" value="Immunoglobulins"/>
    <property type="match status" value="1"/>
</dbReference>
<evidence type="ECO:0000256" key="5">
    <source>
        <dbReference type="ARBA" id="ARBA00023319"/>
    </source>
</evidence>
<reference evidence="9 10" key="1">
    <citation type="submission" date="2024-02" db="EMBL/GenBank/DDBJ databases">
        <authorList>
            <person name="Daric V."/>
            <person name="Darras S."/>
        </authorList>
    </citation>
    <scope>NUCLEOTIDE SEQUENCE [LARGE SCALE GENOMIC DNA]</scope>
</reference>
<dbReference type="Pfam" id="PF07679">
    <property type="entry name" value="I-set"/>
    <property type="match status" value="1"/>
</dbReference>
<dbReference type="PROSITE" id="PS51323">
    <property type="entry name" value="IGFBP_N_2"/>
    <property type="match status" value="1"/>
</dbReference>
<organism evidence="9 10">
    <name type="scientific">Clavelina lepadiformis</name>
    <name type="common">Light-bulb sea squirt</name>
    <name type="synonym">Ascidia lepadiformis</name>
    <dbReference type="NCBI Taxonomy" id="159417"/>
    <lineage>
        <taxon>Eukaryota</taxon>
        <taxon>Metazoa</taxon>
        <taxon>Chordata</taxon>
        <taxon>Tunicata</taxon>
        <taxon>Ascidiacea</taxon>
        <taxon>Aplousobranchia</taxon>
        <taxon>Clavelinidae</taxon>
        <taxon>Clavelina</taxon>
    </lineage>
</organism>
<feature type="domain" description="IGFBP N-terminal" evidence="7">
    <location>
        <begin position="118"/>
        <end position="198"/>
    </location>
</feature>
<evidence type="ECO:0000256" key="3">
    <source>
        <dbReference type="ARBA" id="ARBA00022729"/>
    </source>
</evidence>
<gene>
    <name evidence="9" type="ORF">CVLEPA_LOCUS5319</name>
</gene>
<feature type="domain" description="Kazal-like" evidence="8">
    <location>
        <begin position="195"/>
        <end position="237"/>
    </location>
</feature>
<evidence type="ECO:0000259" key="6">
    <source>
        <dbReference type="PROSITE" id="PS50835"/>
    </source>
</evidence>
<dbReference type="InterPro" id="IPR002350">
    <property type="entry name" value="Kazal_dom"/>
</dbReference>
<dbReference type="InterPro" id="IPR013098">
    <property type="entry name" value="Ig_I-set"/>
</dbReference>
<evidence type="ECO:0000256" key="2">
    <source>
        <dbReference type="ARBA" id="ARBA00022525"/>
    </source>
</evidence>
<evidence type="ECO:0000256" key="4">
    <source>
        <dbReference type="ARBA" id="ARBA00023157"/>
    </source>
</evidence>
<dbReference type="Pfam" id="PF00219">
    <property type="entry name" value="IGFBP"/>
    <property type="match status" value="1"/>
</dbReference>
<evidence type="ECO:0000313" key="10">
    <source>
        <dbReference type="Proteomes" id="UP001642483"/>
    </source>
</evidence>
<dbReference type="InterPro" id="IPR036179">
    <property type="entry name" value="Ig-like_dom_sf"/>
</dbReference>
<accession>A0ABP0FCG8</accession>
<dbReference type="InterPro" id="IPR003599">
    <property type="entry name" value="Ig_sub"/>
</dbReference>
<dbReference type="SUPFAM" id="SSF48726">
    <property type="entry name" value="Immunoglobulin"/>
    <property type="match status" value="1"/>
</dbReference>
<keyword evidence="4" id="KW-1015">Disulfide bond</keyword>
<protein>
    <submittedName>
        <fullName evidence="9">Uncharacterized protein</fullName>
    </submittedName>
</protein>
<dbReference type="SUPFAM" id="SSF57184">
    <property type="entry name" value="Growth factor receptor domain"/>
    <property type="match status" value="1"/>
</dbReference>
<dbReference type="Gene3D" id="3.30.60.30">
    <property type="match status" value="1"/>
</dbReference>
<dbReference type="PROSITE" id="PS51465">
    <property type="entry name" value="KAZAL_2"/>
    <property type="match status" value="1"/>
</dbReference>
<dbReference type="InterPro" id="IPR009030">
    <property type="entry name" value="Growth_fac_rcpt_cys_sf"/>
</dbReference>
<feature type="domain" description="Ig-like" evidence="6">
    <location>
        <begin position="239"/>
        <end position="336"/>
    </location>
</feature>
<sequence length="472" mass="52741">MFMRKMIVGVSLIRQKSTIRRQISFLFACLVFNVGLTWHPANGISLGHRHHHRRNRISHTVNASTQTLDIGIDIKASIEDPLLSILPVSADTGTTNEDFVHVKHRHHIKRHPLLFDWTTTSCGVCDPDRCEAPPENCPSGLIRDSCDCCYVCGNLEDSSCDLPGEPFRFGECGKGLVCSPISSSEIRLREAAAYCTCADTTVICGNDGRTYSNPCRFKRASGRNSSLERIHKGPCLAAPRVEIPPMNQTAETGSAAVFSCSVSGYPFAWFEWFRNGENIFQPGLTDGVAMQIRGGPLKYQVTTWLELEKIDKSHSGSYTCIAENQYGAANATATLEVIPGEFDETNHYVYRGKHYAFVEDAEEKGTAKPSAQMRYTASYLQSHRLPEVAGPQTMHQSGHYTHEERTDLLSTRLNAKADFDRVRQKDNDLSNSIEKLYVKALKKLVEPKDFKDIFFDDDDFSEGSGNNENLMH</sequence>
<dbReference type="SMART" id="SM00121">
    <property type="entry name" value="IB"/>
    <property type="match status" value="1"/>
</dbReference>
<evidence type="ECO:0000313" key="9">
    <source>
        <dbReference type="EMBL" id="CAK8675783.1"/>
    </source>
</evidence>
<keyword evidence="2" id="KW-0964">Secreted</keyword>
<dbReference type="SUPFAM" id="SSF100895">
    <property type="entry name" value="Kazal-type serine protease inhibitors"/>
    <property type="match status" value="1"/>
</dbReference>
<dbReference type="CDD" id="cd00104">
    <property type="entry name" value="KAZAL_FS"/>
    <property type="match status" value="1"/>
</dbReference>
<dbReference type="Proteomes" id="UP001642483">
    <property type="component" value="Unassembled WGS sequence"/>
</dbReference>
<evidence type="ECO:0000259" key="8">
    <source>
        <dbReference type="PROSITE" id="PS51465"/>
    </source>
</evidence>